<dbReference type="EMBL" id="JANPWB010000012">
    <property type="protein sequence ID" value="KAJ1117659.1"/>
    <property type="molecule type" value="Genomic_DNA"/>
</dbReference>
<evidence type="ECO:0000313" key="2">
    <source>
        <dbReference type="EMBL" id="KAJ1117659.1"/>
    </source>
</evidence>
<reference evidence="2" key="1">
    <citation type="journal article" date="2022" name="bioRxiv">
        <title>Sequencing and chromosome-scale assembly of the giantPleurodeles waltlgenome.</title>
        <authorList>
            <person name="Brown T."/>
            <person name="Elewa A."/>
            <person name="Iarovenko S."/>
            <person name="Subramanian E."/>
            <person name="Araus A.J."/>
            <person name="Petzold A."/>
            <person name="Susuki M."/>
            <person name="Suzuki K.-i.T."/>
            <person name="Hayashi T."/>
            <person name="Toyoda A."/>
            <person name="Oliveira C."/>
            <person name="Osipova E."/>
            <person name="Leigh N.D."/>
            <person name="Simon A."/>
            <person name="Yun M.H."/>
        </authorList>
    </citation>
    <scope>NUCLEOTIDE SEQUENCE</scope>
    <source>
        <strain evidence="2">20211129_DDA</strain>
        <tissue evidence="2">Liver</tissue>
    </source>
</reference>
<protein>
    <submittedName>
        <fullName evidence="2">Uncharacterized protein</fullName>
    </submittedName>
</protein>
<feature type="region of interest" description="Disordered" evidence="1">
    <location>
        <begin position="160"/>
        <end position="184"/>
    </location>
</feature>
<feature type="region of interest" description="Disordered" evidence="1">
    <location>
        <begin position="59"/>
        <end position="83"/>
    </location>
</feature>
<comment type="caution">
    <text evidence="2">The sequence shown here is derived from an EMBL/GenBank/DDBJ whole genome shotgun (WGS) entry which is preliminary data.</text>
</comment>
<keyword evidence="3" id="KW-1185">Reference proteome</keyword>
<sequence length="226" mass="24352">MPESYAPEELRFRATFCVPRSIPAFSVPSRGSPFRVLQNWTDSLGSFCVSPSFTTFALPQDPDHDLGPGSAPSPGAASQPDCRLSCRRGISSSQRQSKVGGDFYPRSFLQFLLVAERCQRREGEESATAGRTAVGLRPGLLRAGSVRRVPVPGVHLSMPGSFVRHPGTTSRHRSLAPGPSSSGLTLRPPSWPVVFLTGSFKIRAKKDRKPRCRCGGGNCGTPRGQS</sequence>
<accession>A0AAV7NQ55</accession>
<feature type="compositionally biased region" description="Low complexity" evidence="1">
    <location>
        <begin position="67"/>
        <end position="78"/>
    </location>
</feature>
<feature type="region of interest" description="Disordered" evidence="1">
    <location>
        <begin position="207"/>
        <end position="226"/>
    </location>
</feature>
<evidence type="ECO:0000313" key="3">
    <source>
        <dbReference type="Proteomes" id="UP001066276"/>
    </source>
</evidence>
<proteinExistence type="predicted"/>
<dbReference type="AlphaFoldDB" id="A0AAV7NQ55"/>
<organism evidence="2 3">
    <name type="scientific">Pleurodeles waltl</name>
    <name type="common">Iberian ribbed newt</name>
    <dbReference type="NCBI Taxonomy" id="8319"/>
    <lineage>
        <taxon>Eukaryota</taxon>
        <taxon>Metazoa</taxon>
        <taxon>Chordata</taxon>
        <taxon>Craniata</taxon>
        <taxon>Vertebrata</taxon>
        <taxon>Euteleostomi</taxon>
        <taxon>Amphibia</taxon>
        <taxon>Batrachia</taxon>
        <taxon>Caudata</taxon>
        <taxon>Salamandroidea</taxon>
        <taxon>Salamandridae</taxon>
        <taxon>Pleurodelinae</taxon>
        <taxon>Pleurodeles</taxon>
    </lineage>
</organism>
<name>A0AAV7NQ55_PLEWA</name>
<evidence type="ECO:0000256" key="1">
    <source>
        <dbReference type="SAM" id="MobiDB-lite"/>
    </source>
</evidence>
<gene>
    <name evidence="2" type="ORF">NDU88_005856</name>
</gene>
<dbReference type="Proteomes" id="UP001066276">
    <property type="component" value="Chromosome 8"/>
</dbReference>